<evidence type="ECO:0000256" key="1">
    <source>
        <dbReference type="ARBA" id="ARBA00022837"/>
    </source>
</evidence>
<dbReference type="SUPFAM" id="SSF51120">
    <property type="entry name" value="beta-Roll"/>
    <property type="match status" value="1"/>
</dbReference>
<keyword evidence="4" id="KW-1185">Reference proteome</keyword>
<evidence type="ECO:0000313" key="3">
    <source>
        <dbReference type="EMBL" id="MDR7094704.1"/>
    </source>
</evidence>
<organism evidence="3 4">
    <name type="scientific">Hydrogenophaga laconesensis</name>
    <dbReference type="NCBI Taxonomy" id="1805971"/>
    <lineage>
        <taxon>Bacteria</taxon>
        <taxon>Pseudomonadati</taxon>
        <taxon>Pseudomonadota</taxon>
        <taxon>Betaproteobacteria</taxon>
        <taxon>Burkholderiales</taxon>
        <taxon>Comamonadaceae</taxon>
        <taxon>Hydrogenophaga</taxon>
    </lineage>
</organism>
<dbReference type="Pfam" id="PF00353">
    <property type="entry name" value="HemolysinCabind"/>
    <property type="match status" value="1"/>
</dbReference>
<evidence type="ECO:0000313" key="4">
    <source>
        <dbReference type="Proteomes" id="UP001265550"/>
    </source>
</evidence>
<protein>
    <submittedName>
        <fullName evidence="3">Ca2+-binding RTX toxin-like protein</fullName>
    </submittedName>
</protein>
<feature type="domain" description="Haemolysin-type calcium binding-related" evidence="2">
    <location>
        <begin position="154"/>
        <end position="193"/>
    </location>
</feature>
<dbReference type="RefSeq" id="WP_310308384.1">
    <property type="nucleotide sequence ID" value="NZ_JAVDWE010000006.1"/>
</dbReference>
<dbReference type="Pfam" id="PF06594">
    <property type="entry name" value="HCBP_related"/>
    <property type="match status" value="1"/>
</dbReference>
<reference evidence="3 4" key="1">
    <citation type="submission" date="2023-07" db="EMBL/GenBank/DDBJ databases">
        <title>Sorghum-associated microbial communities from plants grown in Nebraska, USA.</title>
        <authorList>
            <person name="Schachtman D."/>
        </authorList>
    </citation>
    <scope>NUCLEOTIDE SEQUENCE [LARGE SCALE GENOMIC DNA]</scope>
    <source>
        <strain evidence="3 4">BE240</strain>
    </source>
</reference>
<dbReference type="InterPro" id="IPR010566">
    <property type="entry name" value="Haemolys_ca-bd"/>
</dbReference>
<dbReference type="Proteomes" id="UP001265550">
    <property type="component" value="Unassembled WGS sequence"/>
</dbReference>
<proteinExistence type="predicted"/>
<dbReference type="EMBL" id="JAVDWE010000006">
    <property type="protein sequence ID" value="MDR7094704.1"/>
    <property type="molecule type" value="Genomic_DNA"/>
</dbReference>
<comment type="caution">
    <text evidence="3">The sequence shown here is derived from an EMBL/GenBank/DDBJ whole genome shotgun (WGS) entry which is preliminary data.</text>
</comment>
<dbReference type="PROSITE" id="PS51257">
    <property type="entry name" value="PROKAR_LIPOPROTEIN"/>
    <property type="match status" value="1"/>
</dbReference>
<name>A0ABU1VB61_9BURK</name>
<dbReference type="Gene3D" id="2.150.10.10">
    <property type="entry name" value="Serralysin-like metalloprotease, C-terminal"/>
    <property type="match status" value="1"/>
</dbReference>
<keyword evidence="1" id="KW-0106">Calcium</keyword>
<dbReference type="InterPro" id="IPR001343">
    <property type="entry name" value="Hemolysn_Ca-bd"/>
</dbReference>
<gene>
    <name evidence="3" type="ORF">J2X09_002447</name>
</gene>
<evidence type="ECO:0000259" key="2">
    <source>
        <dbReference type="Pfam" id="PF06594"/>
    </source>
</evidence>
<dbReference type="InterPro" id="IPR011049">
    <property type="entry name" value="Serralysin-like_metalloprot_C"/>
</dbReference>
<sequence length="236" mass="25364">MSSRRNACTTTVTGVACDAQSGVITGFYIADSGRGLVSDMTRYIPIADFRAEANVANAYAIYTTEPIKLWEEDINATGNELANLITGNRGNNVLTGGRGNDTLMGQAGDDTYVFGRGDGQDIVFDADATRGNTDVLQLNGINQSNLWFKHVGNDLQIDVMGTTDRITLKDWYVPGATGSDNQIERIKTAEGYTLYNSDVEQMVQAMASFAPPSAGQTSWTNGQRSSTGQVLIAVTH</sequence>
<accession>A0ABU1VB61</accession>